<dbReference type="InterPro" id="IPR047012">
    <property type="entry name" value="ICAM_VCAM"/>
</dbReference>
<keyword evidence="3" id="KW-1185">Reference proteome</keyword>
<dbReference type="GO" id="GO:0007155">
    <property type="term" value="P:cell adhesion"/>
    <property type="evidence" value="ECO:0007669"/>
    <property type="project" value="InterPro"/>
</dbReference>
<accession>A0A8J4U568</accession>
<dbReference type="AlphaFoldDB" id="A0A8J4U568"/>
<organism evidence="2 3">
    <name type="scientific">Clarias magur</name>
    <name type="common">Asian catfish</name>
    <name type="synonym">Macropteronotus magur</name>
    <dbReference type="NCBI Taxonomy" id="1594786"/>
    <lineage>
        <taxon>Eukaryota</taxon>
        <taxon>Metazoa</taxon>
        <taxon>Chordata</taxon>
        <taxon>Craniata</taxon>
        <taxon>Vertebrata</taxon>
        <taxon>Euteleostomi</taxon>
        <taxon>Actinopterygii</taxon>
        <taxon>Neopterygii</taxon>
        <taxon>Teleostei</taxon>
        <taxon>Ostariophysi</taxon>
        <taxon>Siluriformes</taxon>
        <taxon>Clariidae</taxon>
        <taxon>Clarias</taxon>
    </lineage>
</organism>
<evidence type="ECO:0000313" key="3">
    <source>
        <dbReference type="Proteomes" id="UP000727407"/>
    </source>
</evidence>
<comment type="caution">
    <text evidence="2">The sequence shown here is derived from an EMBL/GenBank/DDBJ whole genome shotgun (WGS) entry which is preliminary data.</text>
</comment>
<protein>
    <submittedName>
        <fullName evidence="2">Vascular cell adhesion protein 1-like</fullName>
    </submittedName>
</protein>
<evidence type="ECO:0000313" key="2">
    <source>
        <dbReference type="EMBL" id="KAF5900028.1"/>
    </source>
</evidence>
<dbReference type="InterPro" id="IPR013783">
    <property type="entry name" value="Ig-like_fold"/>
</dbReference>
<dbReference type="Gene3D" id="2.60.40.10">
    <property type="entry name" value="Immunoglobulins"/>
    <property type="match status" value="2"/>
</dbReference>
<evidence type="ECO:0000259" key="1">
    <source>
        <dbReference type="PROSITE" id="PS50835"/>
    </source>
</evidence>
<dbReference type="Proteomes" id="UP000727407">
    <property type="component" value="Unassembled WGS sequence"/>
</dbReference>
<feature type="domain" description="Ig-like" evidence="1">
    <location>
        <begin position="101"/>
        <end position="207"/>
    </location>
</feature>
<dbReference type="EMBL" id="QNUK01000148">
    <property type="protein sequence ID" value="KAF5900028.1"/>
    <property type="molecule type" value="Genomic_DNA"/>
</dbReference>
<dbReference type="GO" id="GO:0005178">
    <property type="term" value="F:integrin binding"/>
    <property type="evidence" value="ECO:0007669"/>
    <property type="project" value="InterPro"/>
</dbReference>
<proteinExistence type="predicted"/>
<dbReference type="OrthoDB" id="5843397at2759"/>
<gene>
    <name evidence="2" type="primary">icam2</name>
    <name evidence="2" type="ORF">DAT39_010264</name>
</gene>
<sequence>CSDPVVTPPSLLVEYGDPAEVNCSIPLKPGTGYWLSWESKSSATQTDSVHSGTGSEISLMWKVDSLTNWEEAENLKCTLVTENSQPNECVSHVNLTIYKRPDSVMLSSLSHVWIAGDQTDLICQIENVGPGRKLSVHWSRADPKENKAFTLFKETSLSDLVNEMTNVNVTVNLNVTARREDDGVQYKCAAVLNLDPVLVVSESQPITITVH</sequence>
<dbReference type="PROSITE" id="PS50835">
    <property type="entry name" value="IG_LIKE"/>
    <property type="match status" value="1"/>
</dbReference>
<feature type="non-terminal residue" evidence="2">
    <location>
        <position position="1"/>
    </location>
</feature>
<dbReference type="SUPFAM" id="SSF48726">
    <property type="entry name" value="Immunoglobulin"/>
    <property type="match status" value="2"/>
</dbReference>
<dbReference type="PANTHER" id="PTHR13771:SF9">
    <property type="entry name" value="INTERCELLULAR ADHESION MOLECULE 5"/>
    <property type="match status" value="1"/>
</dbReference>
<feature type="non-terminal residue" evidence="2">
    <location>
        <position position="211"/>
    </location>
</feature>
<reference evidence="2" key="1">
    <citation type="submission" date="2020-07" db="EMBL/GenBank/DDBJ databases">
        <title>Clarias magur genome sequencing, assembly and annotation.</title>
        <authorList>
            <person name="Kushwaha B."/>
            <person name="Kumar R."/>
            <person name="Das P."/>
            <person name="Joshi C.G."/>
            <person name="Kumar D."/>
            <person name="Nagpure N.S."/>
            <person name="Pandey M."/>
            <person name="Agarwal S."/>
            <person name="Srivastava S."/>
            <person name="Singh M."/>
            <person name="Sahoo L."/>
            <person name="Jayasankar P."/>
            <person name="Meher P.K."/>
            <person name="Koringa P.G."/>
            <person name="Iquebal M.A."/>
            <person name="Das S.P."/>
            <person name="Bit A."/>
            <person name="Patnaik S."/>
            <person name="Patel N."/>
            <person name="Shah T.M."/>
            <person name="Hinsu A."/>
            <person name="Jena J.K."/>
        </authorList>
    </citation>
    <scope>NUCLEOTIDE SEQUENCE</scope>
    <source>
        <strain evidence="2">CIFAMagur01</strain>
        <tissue evidence="2">Testis</tissue>
    </source>
</reference>
<dbReference type="PANTHER" id="PTHR13771">
    <property type="entry name" value="INTERCELLULAR ADHESION MOLECULE"/>
    <property type="match status" value="1"/>
</dbReference>
<dbReference type="InterPro" id="IPR007110">
    <property type="entry name" value="Ig-like_dom"/>
</dbReference>
<dbReference type="InterPro" id="IPR036179">
    <property type="entry name" value="Ig-like_dom_sf"/>
</dbReference>
<name>A0A8J4U568_CLAMG</name>